<proteinExistence type="predicted"/>
<evidence type="ECO:0000313" key="2">
    <source>
        <dbReference type="EMBL" id="PIL38016.1"/>
    </source>
</evidence>
<dbReference type="InterPro" id="IPR005183">
    <property type="entry name" value="DUF305_CopM-like"/>
</dbReference>
<evidence type="ECO:0000259" key="1">
    <source>
        <dbReference type="Pfam" id="PF03713"/>
    </source>
</evidence>
<comment type="caution">
    <text evidence="2">The sequence shown here is derived from an EMBL/GenBank/DDBJ whole genome shotgun (WGS) entry which is preliminary data.</text>
</comment>
<name>A0A2G8SW48_9BURK</name>
<dbReference type="EMBL" id="PDOB01000051">
    <property type="protein sequence ID" value="PIL38016.1"/>
    <property type="molecule type" value="Genomic_DNA"/>
</dbReference>
<dbReference type="InterPro" id="IPR012347">
    <property type="entry name" value="Ferritin-like"/>
</dbReference>
<sequence length="102" mass="11199">MAGHQGMAQGDAKSTVQNPMKMHAAMEEMNKKMAAMKMTGKADVDFAMMMVAHHQSAIDMAKAELESGKDPVMLKMARKIIAAQTKEVAQLEAWLKKNPHAM</sequence>
<protein>
    <recommendedName>
        <fullName evidence="1">DUF305 domain-containing protein</fullName>
    </recommendedName>
</protein>
<dbReference type="OrthoDB" id="8603558at2"/>
<dbReference type="Proteomes" id="UP000228593">
    <property type="component" value="Unassembled WGS sequence"/>
</dbReference>
<evidence type="ECO:0000313" key="3">
    <source>
        <dbReference type="Proteomes" id="UP000228593"/>
    </source>
</evidence>
<accession>A0A2G8SW48</accession>
<reference evidence="2 3" key="1">
    <citation type="submission" date="2017-10" db="EMBL/GenBank/DDBJ databases">
        <title>Massilia psychrophilum sp. nov., a novel purple-pigmented bacterium isolated from Tianshan glacier, Xinjiang Municipality, China.</title>
        <authorList>
            <person name="Wang H."/>
        </authorList>
    </citation>
    <scope>NUCLEOTIDE SEQUENCE [LARGE SCALE GENOMIC DNA]</scope>
    <source>
        <strain evidence="2 3">JCM 30813</strain>
    </source>
</reference>
<feature type="domain" description="DUF305" evidence="1">
    <location>
        <begin position="9"/>
        <end position="95"/>
    </location>
</feature>
<dbReference type="PANTHER" id="PTHR36933">
    <property type="entry name" value="SLL0788 PROTEIN"/>
    <property type="match status" value="1"/>
</dbReference>
<organism evidence="2 3">
    <name type="scientific">Massilia psychrophila</name>
    <dbReference type="NCBI Taxonomy" id="1603353"/>
    <lineage>
        <taxon>Bacteria</taxon>
        <taxon>Pseudomonadati</taxon>
        <taxon>Pseudomonadota</taxon>
        <taxon>Betaproteobacteria</taxon>
        <taxon>Burkholderiales</taxon>
        <taxon>Oxalobacteraceae</taxon>
        <taxon>Telluria group</taxon>
        <taxon>Massilia</taxon>
    </lineage>
</organism>
<gene>
    <name evidence="2" type="ORF">CR103_20265</name>
</gene>
<dbReference type="PANTHER" id="PTHR36933:SF1">
    <property type="entry name" value="SLL0788 PROTEIN"/>
    <property type="match status" value="1"/>
</dbReference>
<dbReference type="Pfam" id="PF03713">
    <property type="entry name" value="DUF305"/>
    <property type="match status" value="1"/>
</dbReference>
<dbReference type="Gene3D" id="1.20.1260.10">
    <property type="match status" value="1"/>
</dbReference>
<dbReference type="AlphaFoldDB" id="A0A2G8SW48"/>
<keyword evidence="3" id="KW-1185">Reference proteome</keyword>